<dbReference type="AlphaFoldDB" id="A0A178M5F8"/>
<evidence type="ECO:0000313" key="4">
    <source>
        <dbReference type="Proteomes" id="UP000078287"/>
    </source>
</evidence>
<feature type="transmembrane region" description="Helical" evidence="1">
    <location>
        <begin position="197"/>
        <end position="214"/>
    </location>
</feature>
<feature type="domain" description="Protein-glutamine gamma-glutamyltransferase-like C-terminal" evidence="2">
    <location>
        <begin position="417"/>
        <end position="480"/>
    </location>
</feature>
<dbReference type="InterPro" id="IPR025403">
    <property type="entry name" value="TgpA-like_C"/>
</dbReference>
<name>A0A178M5F8_9CHLR</name>
<proteinExistence type="predicted"/>
<feature type="transmembrane region" description="Helical" evidence="1">
    <location>
        <begin position="272"/>
        <end position="291"/>
    </location>
</feature>
<dbReference type="Pfam" id="PF13559">
    <property type="entry name" value="DUF4129"/>
    <property type="match status" value="1"/>
</dbReference>
<feature type="transmembrane region" description="Helical" evidence="1">
    <location>
        <begin position="67"/>
        <end position="87"/>
    </location>
</feature>
<dbReference type="Proteomes" id="UP000078287">
    <property type="component" value="Unassembled WGS sequence"/>
</dbReference>
<dbReference type="RefSeq" id="WP_066790494.1">
    <property type="nucleotide sequence ID" value="NZ_LWQS01000083.1"/>
</dbReference>
<feature type="transmembrane region" description="Helical" evidence="1">
    <location>
        <begin position="337"/>
        <end position="358"/>
    </location>
</feature>
<evidence type="ECO:0000256" key="1">
    <source>
        <dbReference type="SAM" id="Phobius"/>
    </source>
</evidence>
<evidence type="ECO:0000259" key="2">
    <source>
        <dbReference type="Pfam" id="PF13559"/>
    </source>
</evidence>
<organism evidence="3 4">
    <name type="scientific">Chloroflexus islandicus</name>
    <dbReference type="NCBI Taxonomy" id="1707952"/>
    <lineage>
        <taxon>Bacteria</taxon>
        <taxon>Bacillati</taxon>
        <taxon>Chloroflexota</taxon>
        <taxon>Chloroflexia</taxon>
        <taxon>Chloroflexales</taxon>
        <taxon>Chloroflexineae</taxon>
        <taxon>Chloroflexaceae</taxon>
        <taxon>Chloroflexus</taxon>
    </lineage>
</organism>
<dbReference type="OrthoDB" id="144156at2"/>
<feature type="transmembrane region" description="Helical" evidence="1">
    <location>
        <begin position="166"/>
        <end position="185"/>
    </location>
</feature>
<comment type="caution">
    <text evidence="3">The sequence shown here is derived from an EMBL/GenBank/DDBJ whole genome shotgun (WGS) entry which is preliminary data.</text>
</comment>
<feature type="transmembrane region" description="Helical" evidence="1">
    <location>
        <begin position="240"/>
        <end position="260"/>
    </location>
</feature>
<sequence>MPQSSLVGPAILITCLITLPLTVISDAVAGRTGWQSLWLGGASVLVGLEAVALRSRMVAGLHETQGGAVRYLTAEVFGLVALARIVATAGQGARGLAAMSAWLTDPLAAFDAPFLFCLLALLAVAVLSRSGIAAIAALTPNPPLKTPLQSLDLLFYRSDTTARRRAAVAAISRGAGWGGLAMLVVLGRQSEQTPTTVLWMALYLAGGLWLIALAQRRALLADWQSDEAEIAPEVNRRWHWLSIATIGLVTLLALALPAQMAPLVPEAWREGLFLLGGIVLLIAMILSLLFIGLLSLVALLPLLLLMLLTSLMNSTVAPATPIAPPMMPPPAPSEPPLWPGIIFWICIAILTGLAFWTIMRRQAWIRQVWEQAPDWWAQVRTQLRKRRFWRWRQPVATQRLRESRSQPAPRDAAIVSYHAALRYAAAHGYPRRPPQTPAEFADRTAQQLGEADDALHALTAAYHRAAYAGRASDQAERRQVGILLRQFRRTLTKRRRGGKGAEDK</sequence>
<evidence type="ECO:0000313" key="3">
    <source>
        <dbReference type="EMBL" id="OAN42682.1"/>
    </source>
</evidence>
<feature type="transmembrane region" description="Helical" evidence="1">
    <location>
        <begin position="107"/>
        <end position="127"/>
    </location>
</feature>
<keyword evidence="1" id="KW-1133">Transmembrane helix</keyword>
<protein>
    <recommendedName>
        <fullName evidence="2">Protein-glutamine gamma-glutamyltransferase-like C-terminal domain-containing protein</fullName>
    </recommendedName>
</protein>
<accession>A0A178M5F8</accession>
<keyword evidence="4" id="KW-1185">Reference proteome</keyword>
<keyword evidence="1" id="KW-0812">Transmembrane</keyword>
<feature type="transmembrane region" description="Helical" evidence="1">
    <location>
        <begin position="35"/>
        <end position="55"/>
    </location>
</feature>
<dbReference type="EMBL" id="LWQS01000083">
    <property type="protein sequence ID" value="OAN42682.1"/>
    <property type="molecule type" value="Genomic_DNA"/>
</dbReference>
<keyword evidence="1" id="KW-0472">Membrane</keyword>
<reference evidence="3 4" key="1">
    <citation type="submission" date="2016-04" db="EMBL/GenBank/DDBJ databases">
        <title>Chloroflexus islandicus sp. nov., a thermophilic filamentous anoxygenic phototrophic bacterium from geyser Strokkur (Iceland).</title>
        <authorList>
            <person name="Gaisin V.A."/>
            <person name="Kalashnikov A.M."/>
            <person name="Sukhacheva M.V."/>
            <person name="Grouzdev D.S."/>
            <person name="Ivanov T.M."/>
            <person name="Kuznetsov B."/>
            <person name="Gorlenko V.M."/>
        </authorList>
    </citation>
    <scope>NUCLEOTIDE SEQUENCE [LARGE SCALE GENOMIC DNA]</scope>
    <source>
        <strain evidence="4">isl-2</strain>
    </source>
</reference>
<gene>
    <name evidence="3" type="ORF">A6A03_18665</name>
</gene>
<feature type="transmembrane region" description="Helical" evidence="1">
    <location>
        <begin position="298"/>
        <end position="317"/>
    </location>
</feature>